<organism evidence="1 2">
    <name type="scientific">Arctium lappa</name>
    <name type="common">Greater burdock</name>
    <name type="synonym">Lappa major</name>
    <dbReference type="NCBI Taxonomy" id="4217"/>
    <lineage>
        <taxon>Eukaryota</taxon>
        <taxon>Viridiplantae</taxon>
        <taxon>Streptophyta</taxon>
        <taxon>Embryophyta</taxon>
        <taxon>Tracheophyta</taxon>
        <taxon>Spermatophyta</taxon>
        <taxon>Magnoliopsida</taxon>
        <taxon>eudicotyledons</taxon>
        <taxon>Gunneridae</taxon>
        <taxon>Pentapetalae</taxon>
        <taxon>asterids</taxon>
        <taxon>campanulids</taxon>
        <taxon>Asterales</taxon>
        <taxon>Asteraceae</taxon>
        <taxon>Carduoideae</taxon>
        <taxon>Cardueae</taxon>
        <taxon>Arctiinae</taxon>
        <taxon>Arctium</taxon>
    </lineage>
</organism>
<protein>
    <submittedName>
        <fullName evidence="1">Uncharacterized protein</fullName>
    </submittedName>
</protein>
<sequence>MAGHDLGEIYVLTNLHKKKMTENERSEKRITNDREEEKVSPSACSCWNFKKIRSNSSAQSNLSKESLQHQTSDNLAMKEKKEVC</sequence>
<comment type="caution">
    <text evidence="1">The sequence shown here is derived from an EMBL/GenBank/DDBJ whole genome shotgun (WGS) entry which is preliminary data.</text>
</comment>
<name>A0ACB9EF62_ARCLA</name>
<evidence type="ECO:0000313" key="2">
    <source>
        <dbReference type="Proteomes" id="UP001055879"/>
    </source>
</evidence>
<dbReference type="Proteomes" id="UP001055879">
    <property type="component" value="Linkage Group LG02"/>
</dbReference>
<gene>
    <name evidence="1" type="ORF">L6452_04948</name>
</gene>
<keyword evidence="2" id="KW-1185">Reference proteome</keyword>
<accession>A0ACB9EF62</accession>
<proteinExistence type="predicted"/>
<reference evidence="1 2" key="2">
    <citation type="journal article" date="2022" name="Mol. Ecol. Resour.">
        <title>The genomes of chicory, endive, great burdock and yacon provide insights into Asteraceae paleo-polyploidization history and plant inulin production.</title>
        <authorList>
            <person name="Fan W."/>
            <person name="Wang S."/>
            <person name="Wang H."/>
            <person name="Wang A."/>
            <person name="Jiang F."/>
            <person name="Liu H."/>
            <person name="Zhao H."/>
            <person name="Xu D."/>
            <person name="Zhang Y."/>
        </authorList>
    </citation>
    <scope>NUCLEOTIDE SEQUENCE [LARGE SCALE GENOMIC DNA]</scope>
    <source>
        <strain evidence="2">cv. Niubang</strain>
    </source>
</reference>
<dbReference type="EMBL" id="CM042048">
    <property type="protein sequence ID" value="KAI3757411.1"/>
    <property type="molecule type" value="Genomic_DNA"/>
</dbReference>
<reference evidence="2" key="1">
    <citation type="journal article" date="2022" name="Mol. Ecol. Resour.">
        <title>The genomes of chicory, endive, great burdock and yacon provide insights into Asteraceae palaeo-polyploidization history and plant inulin production.</title>
        <authorList>
            <person name="Fan W."/>
            <person name="Wang S."/>
            <person name="Wang H."/>
            <person name="Wang A."/>
            <person name="Jiang F."/>
            <person name="Liu H."/>
            <person name="Zhao H."/>
            <person name="Xu D."/>
            <person name="Zhang Y."/>
        </authorList>
    </citation>
    <scope>NUCLEOTIDE SEQUENCE [LARGE SCALE GENOMIC DNA]</scope>
    <source>
        <strain evidence="2">cv. Niubang</strain>
    </source>
</reference>
<evidence type="ECO:0000313" key="1">
    <source>
        <dbReference type="EMBL" id="KAI3757411.1"/>
    </source>
</evidence>